<protein>
    <submittedName>
        <fullName evidence="1">Uncharacterized protein</fullName>
    </submittedName>
</protein>
<dbReference type="HOGENOM" id="CLU_1534605_0_0_1"/>
<dbReference type="AlphaFoldDB" id="W1PHT6"/>
<reference evidence="2" key="1">
    <citation type="journal article" date="2013" name="Science">
        <title>The Amborella genome and the evolution of flowering plants.</title>
        <authorList>
            <consortium name="Amborella Genome Project"/>
        </authorList>
    </citation>
    <scope>NUCLEOTIDE SEQUENCE [LARGE SCALE GENOMIC DNA]</scope>
</reference>
<dbReference type="EMBL" id="KI392980">
    <property type="protein sequence ID" value="ERN09567.1"/>
    <property type="molecule type" value="Genomic_DNA"/>
</dbReference>
<gene>
    <name evidence="1" type="ORF">AMTR_s00029p00160290</name>
</gene>
<evidence type="ECO:0000313" key="1">
    <source>
        <dbReference type="EMBL" id="ERN09567.1"/>
    </source>
</evidence>
<sequence>MKGGVGSILFLLGTLWTKGDRAWVTFSLFDSRIFLLLETKGPILLLLRTKGGIGSILLVPFLYNFLSVCEGYGFHSPCSILLGRRKGVYNFLSTCVGHGFHSPSPWNERGNVFHSFITFFLHVEGVGSIFLGAILLETKGGVCSILLLLLEKKGGVSSILLLLGTKGGGFYSPSL</sequence>
<evidence type="ECO:0000313" key="2">
    <source>
        <dbReference type="Proteomes" id="UP000017836"/>
    </source>
</evidence>
<dbReference type="Gramene" id="ERN09567">
    <property type="protein sequence ID" value="ERN09567"/>
    <property type="gene ID" value="AMTR_s00029p00160290"/>
</dbReference>
<accession>W1PHT6</accession>
<proteinExistence type="predicted"/>
<name>W1PHT6_AMBTC</name>
<dbReference type="Proteomes" id="UP000017836">
    <property type="component" value="Unassembled WGS sequence"/>
</dbReference>
<keyword evidence="2" id="KW-1185">Reference proteome</keyword>
<organism evidence="1 2">
    <name type="scientific">Amborella trichopoda</name>
    <dbReference type="NCBI Taxonomy" id="13333"/>
    <lineage>
        <taxon>Eukaryota</taxon>
        <taxon>Viridiplantae</taxon>
        <taxon>Streptophyta</taxon>
        <taxon>Embryophyta</taxon>
        <taxon>Tracheophyta</taxon>
        <taxon>Spermatophyta</taxon>
        <taxon>Magnoliopsida</taxon>
        <taxon>Amborellales</taxon>
        <taxon>Amborellaceae</taxon>
        <taxon>Amborella</taxon>
    </lineage>
</organism>